<keyword evidence="2" id="KW-0804">Transcription</keyword>
<proteinExistence type="predicted"/>
<name>A0A0D6L999_9BILA</name>
<protein>
    <submittedName>
        <fullName evidence="5">Ligand-binding domain of nuclear hormone receptor</fullName>
    </submittedName>
</protein>
<keyword evidence="3 5" id="KW-0675">Receptor</keyword>
<gene>
    <name evidence="5" type="ORF">ANCCEY_13225</name>
</gene>
<keyword evidence="6" id="KW-1185">Reference proteome</keyword>
<dbReference type="AlphaFoldDB" id="A0A0D6L999"/>
<dbReference type="Pfam" id="PF00104">
    <property type="entry name" value="Hormone_recep"/>
    <property type="match status" value="1"/>
</dbReference>
<feature type="domain" description="NR LBD" evidence="4">
    <location>
        <begin position="74"/>
        <end position="312"/>
    </location>
</feature>
<dbReference type="PROSITE" id="PS51843">
    <property type="entry name" value="NR_LBD"/>
    <property type="match status" value="1"/>
</dbReference>
<dbReference type="PANTHER" id="PTHR45680:SF29">
    <property type="entry name" value="NUCLEAR HORMONE RECEPTOR FAMILY"/>
    <property type="match status" value="1"/>
</dbReference>
<dbReference type="InterPro" id="IPR035500">
    <property type="entry name" value="NHR-like_dom_sf"/>
</dbReference>
<evidence type="ECO:0000313" key="5">
    <source>
        <dbReference type="EMBL" id="EPB67683.1"/>
    </source>
</evidence>
<evidence type="ECO:0000256" key="2">
    <source>
        <dbReference type="ARBA" id="ARBA00023163"/>
    </source>
</evidence>
<evidence type="ECO:0000256" key="1">
    <source>
        <dbReference type="ARBA" id="ARBA00023015"/>
    </source>
</evidence>
<keyword evidence="1" id="KW-0805">Transcription regulation</keyword>
<evidence type="ECO:0000259" key="4">
    <source>
        <dbReference type="PROSITE" id="PS51843"/>
    </source>
</evidence>
<dbReference type="PANTHER" id="PTHR45680">
    <property type="entry name" value="NUCLEAR HORMONE RECEPTOR FAMILY"/>
    <property type="match status" value="1"/>
</dbReference>
<dbReference type="InterPro" id="IPR051152">
    <property type="entry name" value="C.elegans_Orphan_NR"/>
</dbReference>
<dbReference type="InterPro" id="IPR000536">
    <property type="entry name" value="Nucl_hrmn_rcpt_lig-bd"/>
</dbReference>
<dbReference type="Proteomes" id="UP000054495">
    <property type="component" value="Unassembled WGS sequence"/>
</dbReference>
<accession>A0A0D6L999</accession>
<sequence length="312" mass="36232">MSPEMLMRTGARQVVATVICAENGRNRASPLDNPTFSLKDTGRPRVVFDISPVMENLKKIFLEFQPEECLPNEPLERMSHALLRHRRSQLAEPDLKVIGSLSFVQAMTFWETQIYAIGEWLMHCQEFAQLPLEEKMKLFKASWVIWQRFERITMSIELFGWRAVNEKLLAVSFESAIILDAVTFDMTSLTDYDPSYVKRLFEPFTGRLNEEVTKTCLEVNITPMEIVYILCKRVSPETLAVAESYRDCISDDLHNYYTITLKTPNYAGRLIRIMSIVHCIENIHYERSKVMELARIFDVFKVEVSEKGMFDC</sequence>
<reference evidence="5 6" key="1">
    <citation type="submission" date="2013-05" db="EMBL/GenBank/DDBJ databases">
        <title>Draft genome of the parasitic nematode Anyclostoma ceylanicum.</title>
        <authorList>
            <person name="Mitreva M."/>
        </authorList>
    </citation>
    <scope>NUCLEOTIDE SEQUENCE [LARGE SCALE GENOMIC DNA]</scope>
</reference>
<dbReference type="EMBL" id="KE125603">
    <property type="protein sequence ID" value="EPB67683.1"/>
    <property type="molecule type" value="Genomic_DNA"/>
</dbReference>
<dbReference type="SUPFAM" id="SSF48508">
    <property type="entry name" value="Nuclear receptor ligand-binding domain"/>
    <property type="match status" value="1"/>
</dbReference>
<organism evidence="5 6">
    <name type="scientific">Ancylostoma ceylanicum</name>
    <dbReference type="NCBI Taxonomy" id="53326"/>
    <lineage>
        <taxon>Eukaryota</taxon>
        <taxon>Metazoa</taxon>
        <taxon>Ecdysozoa</taxon>
        <taxon>Nematoda</taxon>
        <taxon>Chromadorea</taxon>
        <taxon>Rhabditida</taxon>
        <taxon>Rhabditina</taxon>
        <taxon>Rhabditomorpha</taxon>
        <taxon>Strongyloidea</taxon>
        <taxon>Ancylostomatidae</taxon>
        <taxon>Ancylostomatinae</taxon>
        <taxon>Ancylostoma</taxon>
    </lineage>
</organism>
<evidence type="ECO:0000256" key="3">
    <source>
        <dbReference type="ARBA" id="ARBA00023170"/>
    </source>
</evidence>
<dbReference type="SMART" id="SM00430">
    <property type="entry name" value="HOLI"/>
    <property type="match status" value="1"/>
</dbReference>
<evidence type="ECO:0000313" key="6">
    <source>
        <dbReference type="Proteomes" id="UP000054495"/>
    </source>
</evidence>
<dbReference type="Gene3D" id="1.10.565.10">
    <property type="entry name" value="Retinoid X Receptor"/>
    <property type="match status" value="1"/>
</dbReference>